<name>A0AAJ5EHG5_9ENTE</name>
<keyword evidence="4" id="KW-1185">Reference proteome</keyword>
<dbReference type="RefSeq" id="WP_135253398.1">
    <property type="nucleotide sequence ID" value="NZ_CP038865.1"/>
</dbReference>
<evidence type="ECO:0000313" key="5">
    <source>
        <dbReference type="Proteomes" id="UP000297725"/>
    </source>
</evidence>
<gene>
    <name evidence="3" type="ORF">E4031_00650</name>
    <name evidence="2" type="ORF">E4Z98_07795</name>
</gene>
<reference evidence="2 4" key="2">
    <citation type="journal article" date="2020" name="Int. J. Syst. Evol. Microbiol.">
        <title>Vagococcus xieshaowenii sp. nov., isolated from snow finch (Montifringilla taczanowskii) cloacal content.</title>
        <authorList>
            <person name="Ge Y."/>
            <person name="Yang J."/>
            <person name="Lai X.H."/>
            <person name="Zhang G."/>
            <person name="Jin D."/>
            <person name="Lu S."/>
            <person name="Wang B."/>
            <person name="Huang Y."/>
            <person name="Huang Y."/>
            <person name="Ren Z."/>
            <person name="Zhang X."/>
            <person name="Xu J."/>
        </authorList>
    </citation>
    <scope>NUCLEOTIDE SEQUENCE [LARGE SCALE GENOMIC DNA]</scope>
    <source>
        <strain evidence="2">Personal::cf-49</strain>
        <strain evidence="4">personal::cf-49</strain>
    </source>
</reference>
<feature type="transmembrane region" description="Helical" evidence="1">
    <location>
        <begin position="47"/>
        <end position="64"/>
    </location>
</feature>
<keyword evidence="1" id="KW-1133">Transmembrane helix</keyword>
<feature type="transmembrane region" description="Helical" evidence="1">
    <location>
        <begin position="6"/>
        <end position="26"/>
    </location>
</feature>
<evidence type="ECO:0000256" key="1">
    <source>
        <dbReference type="SAM" id="Phobius"/>
    </source>
</evidence>
<dbReference type="Proteomes" id="UP000297725">
    <property type="component" value="Unassembled WGS sequence"/>
</dbReference>
<organism evidence="3 5">
    <name type="scientific">Vagococcus xieshaowenii</name>
    <dbReference type="NCBI Taxonomy" id="2562451"/>
    <lineage>
        <taxon>Bacteria</taxon>
        <taxon>Bacillati</taxon>
        <taxon>Bacillota</taxon>
        <taxon>Bacilli</taxon>
        <taxon>Lactobacillales</taxon>
        <taxon>Enterococcaceae</taxon>
        <taxon>Vagococcus</taxon>
    </lineage>
</organism>
<sequence length="95" mass="10609">MVRILLIFLMIMLVIIGLVLKTKIPAITKIASNEQAKIKLTQLFKQLVNALMILAVVGLLFVYLNTKVSALLYIAIIMLTSAYFSIMLAKQIEAK</sequence>
<proteinExistence type="predicted"/>
<accession>A0AAJ5EHG5</accession>
<evidence type="ECO:0000313" key="3">
    <source>
        <dbReference type="EMBL" id="TFZ43264.1"/>
    </source>
</evidence>
<keyword evidence="1" id="KW-0472">Membrane</keyword>
<dbReference type="EMBL" id="CP038865">
    <property type="protein sequence ID" value="QCA29223.1"/>
    <property type="molecule type" value="Genomic_DNA"/>
</dbReference>
<feature type="transmembrane region" description="Helical" evidence="1">
    <location>
        <begin position="70"/>
        <end position="89"/>
    </location>
</feature>
<evidence type="ECO:0000313" key="4">
    <source>
        <dbReference type="Proteomes" id="UP000296883"/>
    </source>
</evidence>
<keyword evidence="1" id="KW-0812">Transmembrane</keyword>
<protein>
    <submittedName>
        <fullName evidence="3">Uncharacterized protein</fullName>
    </submittedName>
</protein>
<evidence type="ECO:0000313" key="2">
    <source>
        <dbReference type="EMBL" id="QCA29223.1"/>
    </source>
</evidence>
<dbReference type="AlphaFoldDB" id="A0AAJ5EHG5"/>
<dbReference type="EMBL" id="SRHU01000003">
    <property type="protein sequence ID" value="TFZ43264.1"/>
    <property type="molecule type" value="Genomic_DNA"/>
</dbReference>
<reference evidence="3 5" key="1">
    <citation type="submission" date="2019-03" db="EMBL/GenBank/DDBJ databases">
        <title>Vagococcus sp. was isolated fron gut of Carduelis flavirostris.</title>
        <authorList>
            <person name="Ge Y."/>
        </authorList>
    </citation>
    <scope>NUCLEOTIDE SEQUENCE [LARGE SCALE GENOMIC DNA]</scope>
    <source>
        <strain evidence="3 5">CF-210</strain>
    </source>
</reference>
<dbReference type="Proteomes" id="UP000296883">
    <property type="component" value="Chromosome"/>
</dbReference>